<dbReference type="EMBL" id="ML119666">
    <property type="protein sequence ID" value="RPA83125.1"/>
    <property type="molecule type" value="Genomic_DNA"/>
</dbReference>
<gene>
    <name evidence="2" type="ORF">BJ508DRAFT_343147</name>
</gene>
<reference evidence="2 3" key="1">
    <citation type="journal article" date="2018" name="Nat. Ecol. Evol.">
        <title>Pezizomycetes genomes reveal the molecular basis of ectomycorrhizal truffle lifestyle.</title>
        <authorList>
            <person name="Murat C."/>
            <person name="Payen T."/>
            <person name="Noel B."/>
            <person name="Kuo A."/>
            <person name="Morin E."/>
            <person name="Chen J."/>
            <person name="Kohler A."/>
            <person name="Krizsan K."/>
            <person name="Balestrini R."/>
            <person name="Da Silva C."/>
            <person name="Montanini B."/>
            <person name="Hainaut M."/>
            <person name="Levati E."/>
            <person name="Barry K.W."/>
            <person name="Belfiori B."/>
            <person name="Cichocki N."/>
            <person name="Clum A."/>
            <person name="Dockter R.B."/>
            <person name="Fauchery L."/>
            <person name="Guy J."/>
            <person name="Iotti M."/>
            <person name="Le Tacon F."/>
            <person name="Lindquist E.A."/>
            <person name="Lipzen A."/>
            <person name="Malagnac F."/>
            <person name="Mello A."/>
            <person name="Molinier V."/>
            <person name="Miyauchi S."/>
            <person name="Poulain J."/>
            <person name="Riccioni C."/>
            <person name="Rubini A."/>
            <person name="Sitrit Y."/>
            <person name="Splivallo R."/>
            <person name="Traeger S."/>
            <person name="Wang M."/>
            <person name="Zifcakova L."/>
            <person name="Wipf D."/>
            <person name="Zambonelli A."/>
            <person name="Paolocci F."/>
            <person name="Nowrousian M."/>
            <person name="Ottonello S."/>
            <person name="Baldrian P."/>
            <person name="Spatafora J.W."/>
            <person name="Henrissat B."/>
            <person name="Nagy L.G."/>
            <person name="Aury J.M."/>
            <person name="Wincker P."/>
            <person name="Grigoriev I.V."/>
            <person name="Bonfante P."/>
            <person name="Martin F.M."/>
        </authorList>
    </citation>
    <scope>NUCLEOTIDE SEQUENCE [LARGE SCALE GENOMIC DNA]</scope>
    <source>
        <strain evidence="2 3">RN42</strain>
    </source>
</reference>
<keyword evidence="3" id="KW-1185">Reference proteome</keyword>
<protein>
    <submittedName>
        <fullName evidence="2">Uncharacterized protein</fullName>
    </submittedName>
</protein>
<organism evidence="2 3">
    <name type="scientific">Ascobolus immersus RN42</name>
    <dbReference type="NCBI Taxonomy" id="1160509"/>
    <lineage>
        <taxon>Eukaryota</taxon>
        <taxon>Fungi</taxon>
        <taxon>Dikarya</taxon>
        <taxon>Ascomycota</taxon>
        <taxon>Pezizomycotina</taxon>
        <taxon>Pezizomycetes</taxon>
        <taxon>Pezizales</taxon>
        <taxon>Ascobolaceae</taxon>
        <taxon>Ascobolus</taxon>
    </lineage>
</organism>
<feature type="region of interest" description="Disordered" evidence="1">
    <location>
        <begin position="1"/>
        <end position="118"/>
    </location>
</feature>
<dbReference type="Proteomes" id="UP000275078">
    <property type="component" value="Unassembled WGS sequence"/>
</dbReference>
<evidence type="ECO:0000313" key="3">
    <source>
        <dbReference type="Proteomes" id="UP000275078"/>
    </source>
</evidence>
<feature type="compositionally biased region" description="Polar residues" evidence="1">
    <location>
        <begin position="1"/>
        <end position="17"/>
    </location>
</feature>
<dbReference type="AlphaFoldDB" id="A0A3N4IAL5"/>
<feature type="region of interest" description="Disordered" evidence="1">
    <location>
        <begin position="321"/>
        <end position="342"/>
    </location>
</feature>
<evidence type="ECO:0000313" key="2">
    <source>
        <dbReference type="EMBL" id="RPA83125.1"/>
    </source>
</evidence>
<accession>A0A3N4IAL5</accession>
<proteinExistence type="predicted"/>
<evidence type="ECO:0000256" key="1">
    <source>
        <dbReference type="SAM" id="MobiDB-lite"/>
    </source>
</evidence>
<name>A0A3N4IAL5_ASCIM</name>
<sequence length="678" mass="73730">MVNSACSLPQSPRSQQDAPKPVKTHRKRRSTTSNTMAPFTPSKIPTRTLTMLTQPPSPTKSLGLALPKRSLTTPSPTKPPRRVGTTATAPPKMATLPTSSTTSLAKTPVKTSRTATRDSPVANAKAMLFAKAENQVESGPNKIQQPTMLLSEADEVGESDDAVGYKMSMGSTKMLSIPTRDEKGQMAASVSPERTLRYVSSFESPRKPKIPTRLLAKRFEEGNQQGGIVVNGSLTATEEVDSLVQGGEEHVHLGQTSNGSVAIEAADRKNRRRANSALTASSIMIKDIDIKEHDPDTSIRSQAKTAPPPFRRVIWHAASRSSLSSSISKKQPPARPRTTRTNANQCKRFKLHRDPSDDLKALALLLKGITYTGTTPITTAGKAPNWLHSLFKQKEVSEIPTNYSPNPIQCTVAGVDGYWRFPEFEYNAHALGSSPVRQTLLRVGSTLGITAIPEEGEFAAEEVEYEGPYSEHYLHGPDEDIDAYIPTIPLNLDGTDERNLEHELSSPPLRPLISRPSSASLAAISKVTATGTTTRPPPDFSLNPLTIIPAIDYPFSTTTTSSSRTSTPSSHRYKHPAFPSIIRLPHPSYSPPSSHPPIATPATPSTSTFSFFAPARSDPDSGMGTPMSKYIEVDVGDRYEWEPSLTAPEEGPTGYFVFKGFEKGKTYRQKRVKRGGNI</sequence>
<feature type="compositionally biased region" description="Low complexity" evidence="1">
    <location>
        <begin position="94"/>
        <end position="108"/>
    </location>
</feature>
<feature type="compositionally biased region" description="Polar residues" evidence="1">
    <location>
        <begin position="31"/>
        <end position="54"/>
    </location>
</feature>